<dbReference type="PROSITE" id="PS00086">
    <property type="entry name" value="CYTOCHROME_P450"/>
    <property type="match status" value="1"/>
</dbReference>
<dbReference type="PRINTS" id="PR00463">
    <property type="entry name" value="EP450I"/>
</dbReference>
<dbReference type="InterPro" id="IPR001128">
    <property type="entry name" value="Cyt_P450"/>
</dbReference>
<name>J4H0T4_9APHY</name>
<dbReference type="InterPro" id="IPR017972">
    <property type="entry name" value="Cyt_P450_CS"/>
</dbReference>
<comment type="cofactor">
    <cofactor evidence="1 6">
        <name>heme</name>
        <dbReference type="ChEBI" id="CHEBI:30413"/>
    </cofactor>
</comment>
<dbReference type="InterPro" id="IPR002401">
    <property type="entry name" value="Cyt_P450_E_grp-I"/>
</dbReference>
<keyword evidence="4 7" id="KW-0560">Oxidoreductase</keyword>
<evidence type="ECO:0000256" key="1">
    <source>
        <dbReference type="ARBA" id="ARBA00001971"/>
    </source>
</evidence>
<dbReference type="HOGENOM" id="CLU_022195_0_2_1"/>
<dbReference type="GO" id="GO:0005506">
    <property type="term" value="F:iron ion binding"/>
    <property type="evidence" value="ECO:0007669"/>
    <property type="project" value="InterPro"/>
</dbReference>
<dbReference type="SUPFAM" id="SSF48264">
    <property type="entry name" value="Cytochrome P450"/>
    <property type="match status" value="1"/>
</dbReference>
<dbReference type="Gene3D" id="1.10.630.10">
    <property type="entry name" value="Cytochrome P450"/>
    <property type="match status" value="1"/>
</dbReference>
<evidence type="ECO:0000256" key="6">
    <source>
        <dbReference type="PIRSR" id="PIRSR602401-1"/>
    </source>
</evidence>
<dbReference type="Pfam" id="PF00067">
    <property type="entry name" value="p450"/>
    <property type="match status" value="1"/>
</dbReference>
<dbReference type="OrthoDB" id="1844152at2759"/>
<evidence type="ECO:0000313" key="8">
    <source>
        <dbReference type="EMBL" id="CCL98904.1"/>
    </source>
</evidence>
<evidence type="ECO:0000256" key="5">
    <source>
        <dbReference type="ARBA" id="ARBA00023004"/>
    </source>
</evidence>
<dbReference type="GO" id="GO:0020037">
    <property type="term" value="F:heme binding"/>
    <property type="evidence" value="ECO:0007669"/>
    <property type="project" value="InterPro"/>
</dbReference>
<keyword evidence="7" id="KW-0503">Monooxygenase</keyword>
<evidence type="ECO:0008006" key="10">
    <source>
        <dbReference type="Google" id="ProtNLM"/>
    </source>
</evidence>
<accession>J4H0T4</accession>
<dbReference type="STRING" id="599839.J4H0T4"/>
<feature type="binding site" description="axial binding residue" evidence="6">
    <location>
        <position position="369"/>
    </location>
    <ligand>
        <name>heme</name>
        <dbReference type="ChEBI" id="CHEBI:30413"/>
    </ligand>
    <ligandPart>
        <name>Fe</name>
        <dbReference type="ChEBI" id="CHEBI:18248"/>
    </ligandPart>
</feature>
<gene>
    <name evidence="8" type="ORF">FIBRA_00911</name>
</gene>
<protein>
    <recommendedName>
        <fullName evidence="10">Cytochrome P450</fullName>
    </recommendedName>
</protein>
<keyword evidence="6 7" id="KW-0349">Heme</keyword>
<dbReference type="PANTHER" id="PTHR46206">
    <property type="entry name" value="CYTOCHROME P450"/>
    <property type="match status" value="1"/>
</dbReference>
<dbReference type="GeneID" id="24093815"/>
<dbReference type="GO" id="GO:0016705">
    <property type="term" value="F:oxidoreductase activity, acting on paired donors, with incorporation or reduction of molecular oxygen"/>
    <property type="evidence" value="ECO:0007669"/>
    <property type="project" value="InterPro"/>
</dbReference>
<reference evidence="8 9" key="1">
    <citation type="journal article" date="2012" name="Appl. Environ. Microbiol.">
        <title>Short-read sequencing for genomic analysis of the brown rot fungus Fibroporia radiculosa.</title>
        <authorList>
            <person name="Tang J.D."/>
            <person name="Perkins A.D."/>
            <person name="Sonstegard T.S."/>
            <person name="Schroeder S.G."/>
            <person name="Burgess S.C."/>
            <person name="Diehl S.V."/>
        </authorList>
    </citation>
    <scope>NUCLEOTIDE SEQUENCE [LARGE SCALE GENOMIC DNA]</scope>
    <source>
        <strain evidence="8 9">TFFH 294</strain>
    </source>
</reference>
<evidence type="ECO:0000256" key="2">
    <source>
        <dbReference type="ARBA" id="ARBA00010617"/>
    </source>
</evidence>
<dbReference type="AlphaFoldDB" id="J4H0T4"/>
<proteinExistence type="inferred from homology"/>
<dbReference type="InterPro" id="IPR036396">
    <property type="entry name" value="Cyt_P450_sf"/>
</dbReference>
<keyword evidence="5 6" id="KW-0408">Iron</keyword>
<comment type="similarity">
    <text evidence="2 7">Belongs to the cytochrome P450 family.</text>
</comment>
<dbReference type="Proteomes" id="UP000006352">
    <property type="component" value="Unassembled WGS sequence"/>
</dbReference>
<keyword evidence="9" id="KW-1185">Reference proteome</keyword>
<keyword evidence="3 6" id="KW-0479">Metal-binding</keyword>
<evidence type="ECO:0000256" key="4">
    <source>
        <dbReference type="ARBA" id="ARBA00023002"/>
    </source>
</evidence>
<dbReference type="CDD" id="cd11041">
    <property type="entry name" value="CYP503A1-like"/>
    <property type="match status" value="1"/>
</dbReference>
<evidence type="ECO:0000313" key="9">
    <source>
        <dbReference type="Proteomes" id="UP000006352"/>
    </source>
</evidence>
<sequence>MLDRWVVIVCGAAMNEELRKLPDDQMSFLGAAEELVQTKYTIAEDVISDPIHINVIRGPLTRNLATVLPAVVDEIDVSFRELIPTHGNEWVTIPAVPLMARVVCRASNRIFVGMPMCRNSELLDIAINFTRDVAKGRFILSFVPIMLKPLVGPLLPWSRRALKQFSVIMKPVVEDRMREIEEHEKEWAERPNDLVTWLVEEANRVGKSTNLIVQALLASNFVANHTSTISVTHALYHLAAAPEYIQALREEIDAALKTEGWTKAGIGKMWKLDSFMRESQRLNGISGISVIRLALKDVTLSDGTLIPAGTLCGAAAEGTHHDEENYSQPHLFDPFRFSDKRFDEGEWMKHQYVNTSSEYISFGHGKHACPGRFFAANELKAVIAYLIVNYDVMFPGGGERPGNVWFGSSVIPDQTAQIMFRKRQRIE</sequence>
<evidence type="ECO:0000256" key="3">
    <source>
        <dbReference type="ARBA" id="ARBA00022723"/>
    </source>
</evidence>
<dbReference type="RefSeq" id="XP_012178187.1">
    <property type="nucleotide sequence ID" value="XM_012322797.1"/>
</dbReference>
<dbReference type="GO" id="GO:0004497">
    <property type="term" value="F:monooxygenase activity"/>
    <property type="evidence" value="ECO:0007669"/>
    <property type="project" value="UniProtKB-KW"/>
</dbReference>
<dbReference type="InParanoid" id="J4H0T4"/>
<dbReference type="EMBL" id="HE796905">
    <property type="protein sequence ID" value="CCL98904.1"/>
    <property type="molecule type" value="Genomic_DNA"/>
</dbReference>
<organism evidence="8 9">
    <name type="scientific">Fibroporia radiculosa</name>
    <dbReference type="NCBI Taxonomy" id="599839"/>
    <lineage>
        <taxon>Eukaryota</taxon>
        <taxon>Fungi</taxon>
        <taxon>Dikarya</taxon>
        <taxon>Basidiomycota</taxon>
        <taxon>Agaricomycotina</taxon>
        <taxon>Agaricomycetes</taxon>
        <taxon>Polyporales</taxon>
        <taxon>Fibroporiaceae</taxon>
        <taxon>Fibroporia</taxon>
    </lineage>
</organism>
<evidence type="ECO:0000256" key="7">
    <source>
        <dbReference type="RuleBase" id="RU000461"/>
    </source>
</evidence>